<dbReference type="InterPro" id="IPR036188">
    <property type="entry name" value="FAD/NAD-bd_sf"/>
</dbReference>
<keyword evidence="4" id="KW-0479">Metal-binding</keyword>
<dbReference type="Gene3D" id="3.30.70.20">
    <property type="match status" value="1"/>
</dbReference>
<organism evidence="10 11">
    <name type="scientific">Desulforamulus putei DSM 12395</name>
    <dbReference type="NCBI Taxonomy" id="1121429"/>
    <lineage>
        <taxon>Bacteria</taxon>
        <taxon>Bacillati</taxon>
        <taxon>Bacillota</taxon>
        <taxon>Clostridia</taxon>
        <taxon>Eubacteriales</taxon>
        <taxon>Peptococcaceae</taxon>
        <taxon>Desulforamulus</taxon>
    </lineage>
</organism>
<dbReference type="PROSITE" id="PS51379">
    <property type="entry name" value="4FE4S_FER_2"/>
    <property type="match status" value="2"/>
</dbReference>
<dbReference type="PANTHER" id="PTHR43498">
    <property type="entry name" value="FERREDOXIN:COB-COM HETERODISULFIDE REDUCTASE SUBUNIT A"/>
    <property type="match status" value="1"/>
</dbReference>
<dbReference type="Gene3D" id="3.40.50.720">
    <property type="entry name" value="NAD(P)-binding Rossmann-like Domain"/>
    <property type="match status" value="1"/>
</dbReference>
<dbReference type="Gene3D" id="3.50.50.60">
    <property type="entry name" value="FAD/NAD(P)-binding domain"/>
    <property type="match status" value="1"/>
</dbReference>
<dbReference type="PRINTS" id="PR00411">
    <property type="entry name" value="PNDRDTASEI"/>
</dbReference>
<keyword evidence="6" id="KW-0560">Oxidoreductase</keyword>
<dbReference type="OrthoDB" id="135003at2"/>
<dbReference type="Proteomes" id="UP000184148">
    <property type="component" value="Unassembled WGS sequence"/>
</dbReference>
<evidence type="ECO:0000256" key="7">
    <source>
        <dbReference type="ARBA" id="ARBA00023004"/>
    </source>
</evidence>
<evidence type="ECO:0000256" key="6">
    <source>
        <dbReference type="ARBA" id="ARBA00023002"/>
    </source>
</evidence>
<dbReference type="Pfam" id="PF00037">
    <property type="entry name" value="Fer4"/>
    <property type="match status" value="1"/>
</dbReference>
<comment type="cofactor">
    <cofactor evidence="1">
        <name>FAD</name>
        <dbReference type="ChEBI" id="CHEBI:57692"/>
    </cofactor>
</comment>
<keyword evidence="8" id="KW-0411">Iron-sulfur</keyword>
<dbReference type="PROSITE" id="PS00198">
    <property type="entry name" value="4FE4S_FER_1"/>
    <property type="match status" value="1"/>
</dbReference>
<dbReference type="PANTHER" id="PTHR43498:SF1">
    <property type="entry name" value="COB--COM HETERODISULFIDE REDUCTASE IRON-SULFUR SUBUNIT A"/>
    <property type="match status" value="1"/>
</dbReference>
<keyword evidence="5" id="KW-0285">Flavoprotein</keyword>
<evidence type="ECO:0000256" key="2">
    <source>
        <dbReference type="ARBA" id="ARBA00006561"/>
    </source>
</evidence>
<dbReference type="GO" id="GO:0046872">
    <property type="term" value="F:metal ion binding"/>
    <property type="evidence" value="ECO:0007669"/>
    <property type="project" value="UniProtKB-KW"/>
</dbReference>
<dbReference type="GO" id="GO:0016491">
    <property type="term" value="F:oxidoreductase activity"/>
    <property type="evidence" value="ECO:0007669"/>
    <property type="project" value="UniProtKB-KW"/>
</dbReference>
<dbReference type="GO" id="GO:0051539">
    <property type="term" value="F:4 iron, 4 sulfur cluster binding"/>
    <property type="evidence" value="ECO:0007669"/>
    <property type="project" value="UniProtKB-KW"/>
</dbReference>
<keyword evidence="11" id="KW-1185">Reference proteome</keyword>
<dbReference type="EMBL" id="FQUY01000008">
    <property type="protein sequence ID" value="SHE90929.1"/>
    <property type="molecule type" value="Genomic_DNA"/>
</dbReference>
<evidence type="ECO:0000256" key="1">
    <source>
        <dbReference type="ARBA" id="ARBA00001974"/>
    </source>
</evidence>
<gene>
    <name evidence="10" type="ORF">SAMN02745133_01391</name>
</gene>
<dbReference type="RefSeq" id="WP_073237802.1">
    <property type="nucleotide sequence ID" value="NZ_FQUY01000008.1"/>
</dbReference>
<dbReference type="InterPro" id="IPR017896">
    <property type="entry name" value="4Fe4S_Fe-S-bd"/>
</dbReference>
<reference evidence="11" key="1">
    <citation type="submission" date="2016-11" db="EMBL/GenBank/DDBJ databases">
        <authorList>
            <person name="Varghese N."/>
            <person name="Submissions S."/>
        </authorList>
    </citation>
    <scope>NUCLEOTIDE SEQUENCE [LARGE SCALE GENOMIC DNA]</scope>
    <source>
        <strain evidence="11">DSM 12395</strain>
    </source>
</reference>
<evidence type="ECO:0000256" key="3">
    <source>
        <dbReference type="ARBA" id="ARBA00022485"/>
    </source>
</evidence>
<feature type="domain" description="4Fe-4S ferredoxin-type" evidence="9">
    <location>
        <begin position="143"/>
        <end position="174"/>
    </location>
</feature>
<name>A0A1M4XBK1_9FIRM</name>
<evidence type="ECO:0000313" key="11">
    <source>
        <dbReference type="Proteomes" id="UP000184148"/>
    </source>
</evidence>
<dbReference type="Pfam" id="PF12831">
    <property type="entry name" value="FAD_oxidored"/>
    <property type="match status" value="1"/>
</dbReference>
<evidence type="ECO:0000259" key="9">
    <source>
        <dbReference type="PROSITE" id="PS51379"/>
    </source>
</evidence>
<dbReference type="SUPFAM" id="SSF51905">
    <property type="entry name" value="FAD/NAD(P)-binding domain"/>
    <property type="match status" value="1"/>
</dbReference>
<dbReference type="AlphaFoldDB" id="A0A1M4XBK1"/>
<accession>A0A1M4XBK1</accession>
<comment type="similarity">
    <text evidence="2">Belongs to the HdrA family.</text>
</comment>
<keyword evidence="3" id="KW-0004">4Fe-4S</keyword>
<evidence type="ECO:0000256" key="4">
    <source>
        <dbReference type="ARBA" id="ARBA00022723"/>
    </source>
</evidence>
<keyword evidence="7" id="KW-0408">Iron</keyword>
<feature type="domain" description="4Fe-4S ferredoxin-type" evidence="9">
    <location>
        <begin position="96"/>
        <end position="126"/>
    </location>
</feature>
<dbReference type="InterPro" id="IPR039650">
    <property type="entry name" value="HdrA-like"/>
</dbReference>
<evidence type="ECO:0000256" key="5">
    <source>
        <dbReference type="ARBA" id="ARBA00022827"/>
    </source>
</evidence>
<sequence length="415" mass="44377">MANKSILVVGGGISGITAAVEAAEVGYEVFLVEKNPYLGGKVSQINEYFPKLCPPNCGLEINFQRIKKNPKIRVITMAKVENISGQEGNFDVTVKINPRYITDGCTGCGKCAEVCPVERADDFNFGLSKTKAVYLPQPFAFPMKYVIDSTACNGASCGKCAEVCEFKAVDLAMGAKTMKLNVGAVIWATGWDSYPVEKLANYGSGTVANAISNLMMERLAALTGPTAGKIVRPSDGKEPKNIAFVQCAGSRDENHQKACSSVCCMATLKQISYVKKQYPDAKVTIYYMDIRAMGKHEDFYNKIKEYDITMIKGKPSEIKEDPETKDVIVLAENQITQEITELKYDLVVLATGMAPATAVAKVPAAVAYDVDGFVLSGSVPGIYAAGCVAKPGDVASSVQGATAAVIKAIQSSVRG</sequence>
<keyword evidence="5" id="KW-0274">FAD</keyword>
<dbReference type="InterPro" id="IPR017900">
    <property type="entry name" value="4Fe4S_Fe_S_CS"/>
</dbReference>
<dbReference type="PRINTS" id="PR00368">
    <property type="entry name" value="FADPNR"/>
</dbReference>
<evidence type="ECO:0000313" key="10">
    <source>
        <dbReference type="EMBL" id="SHE90929.1"/>
    </source>
</evidence>
<protein>
    <submittedName>
        <fullName evidence="10">Putative adenylylsulfate reductase-associated electron transfer protein QmoA</fullName>
    </submittedName>
</protein>
<evidence type="ECO:0000256" key="8">
    <source>
        <dbReference type="ARBA" id="ARBA00023014"/>
    </source>
</evidence>
<proteinExistence type="inferred from homology"/>
<dbReference type="STRING" id="1121429.SAMN02745133_01391"/>